<evidence type="ECO:0000313" key="2">
    <source>
        <dbReference type="Proteomes" id="UP000501452"/>
    </source>
</evidence>
<name>A0A6G8Q6I2_9ACTN</name>
<accession>A0A6G8Q6I2</accession>
<protein>
    <submittedName>
        <fullName evidence="1">GYD domain-containing protein</fullName>
    </submittedName>
</protein>
<proteinExistence type="predicted"/>
<dbReference type="KEGG" id="rub:GBA63_05115"/>
<gene>
    <name evidence="1" type="ORF">GBA63_05115</name>
</gene>
<dbReference type="AlphaFoldDB" id="A0A6G8Q6I2"/>
<dbReference type="EMBL" id="CP045119">
    <property type="protein sequence ID" value="QIN82091.1"/>
    <property type="molecule type" value="Genomic_DNA"/>
</dbReference>
<dbReference type="Pfam" id="PF08734">
    <property type="entry name" value="GYD"/>
    <property type="match status" value="1"/>
</dbReference>
<evidence type="ECO:0000313" key="1">
    <source>
        <dbReference type="EMBL" id="QIN82091.1"/>
    </source>
</evidence>
<dbReference type="InterPro" id="IPR014845">
    <property type="entry name" value="GYD/TTHA1554"/>
</dbReference>
<sequence length="114" mass="12734">MSLYMTQFSYTAEAWKALVKRPEDRAAVFAEHAEKLGGRMVSLYYCMGEFDGMVIYEAPDERTAAAIVFTVASPGHIKETKTTPLMTVEETMEAMEKAKAEAYPAPKLWSPMPS</sequence>
<reference evidence="1 2" key="1">
    <citation type="submission" date="2019-10" db="EMBL/GenBank/DDBJ databases">
        <title>Rubrobacter sp nov SCSIO 52090 isolated from a deep-sea sediment in the South China Sea.</title>
        <authorList>
            <person name="Chen R.W."/>
        </authorList>
    </citation>
    <scope>NUCLEOTIDE SEQUENCE [LARGE SCALE GENOMIC DNA]</scope>
    <source>
        <strain evidence="1 2">SCSIO 52909</strain>
    </source>
</reference>
<organism evidence="1 2">
    <name type="scientific">Rubrobacter tropicus</name>
    <dbReference type="NCBI Taxonomy" id="2653851"/>
    <lineage>
        <taxon>Bacteria</taxon>
        <taxon>Bacillati</taxon>
        <taxon>Actinomycetota</taxon>
        <taxon>Rubrobacteria</taxon>
        <taxon>Rubrobacterales</taxon>
        <taxon>Rubrobacteraceae</taxon>
        <taxon>Rubrobacter</taxon>
    </lineage>
</organism>
<keyword evidence="2" id="KW-1185">Reference proteome</keyword>
<dbReference type="RefSeq" id="WP_166174085.1">
    <property type="nucleotide sequence ID" value="NZ_CP045119.1"/>
</dbReference>
<dbReference type="Proteomes" id="UP000501452">
    <property type="component" value="Chromosome"/>
</dbReference>